<keyword evidence="3" id="KW-1185">Reference proteome</keyword>
<gene>
    <name evidence="2" type="ORF">O181_105915</name>
</gene>
<evidence type="ECO:0000313" key="2">
    <source>
        <dbReference type="EMBL" id="MBW0566200.1"/>
    </source>
</evidence>
<evidence type="ECO:0000313" key="3">
    <source>
        <dbReference type="Proteomes" id="UP000765509"/>
    </source>
</evidence>
<reference evidence="2" key="1">
    <citation type="submission" date="2021-03" db="EMBL/GenBank/DDBJ databases">
        <title>Draft genome sequence of rust myrtle Austropuccinia psidii MF-1, a brazilian biotype.</title>
        <authorList>
            <person name="Quecine M.C."/>
            <person name="Pachon D.M.R."/>
            <person name="Bonatelli M.L."/>
            <person name="Correr F.H."/>
            <person name="Franceschini L.M."/>
            <person name="Leite T.F."/>
            <person name="Margarido G.R.A."/>
            <person name="Almeida C.A."/>
            <person name="Ferrarezi J.A."/>
            <person name="Labate C.A."/>
        </authorList>
    </citation>
    <scope>NUCLEOTIDE SEQUENCE</scope>
    <source>
        <strain evidence="2">MF-1</strain>
    </source>
</reference>
<proteinExistence type="predicted"/>
<feature type="region of interest" description="Disordered" evidence="1">
    <location>
        <begin position="104"/>
        <end position="123"/>
    </location>
</feature>
<comment type="caution">
    <text evidence="2">The sequence shown here is derived from an EMBL/GenBank/DDBJ whole genome shotgun (WGS) entry which is preliminary data.</text>
</comment>
<dbReference type="EMBL" id="AVOT02078734">
    <property type="protein sequence ID" value="MBW0566200.1"/>
    <property type="molecule type" value="Genomic_DNA"/>
</dbReference>
<dbReference type="AlphaFoldDB" id="A0A9Q3JRE5"/>
<organism evidence="2 3">
    <name type="scientific">Austropuccinia psidii MF-1</name>
    <dbReference type="NCBI Taxonomy" id="1389203"/>
    <lineage>
        <taxon>Eukaryota</taxon>
        <taxon>Fungi</taxon>
        <taxon>Dikarya</taxon>
        <taxon>Basidiomycota</taxon>
        <taxon>Pucciniomycotina</taxon>
        <taxon>Pucciniomycetes</taxon>
        <taxon>Pucciniales</taxon>
        <taxon>Sphaerophragmiaceae</taxon>
        <taxon>Austropuccinia</taxon>
    </lineage>
</organism>
<evidence type="ECO:0000256" key="1">
    <source>
        <dbReference type="SAM" id="MobiDB-lite"/>
    </source>
</evidence>
<accession>A0A9Q3JRE5</accession>
<sequence length="123" mass="14030">MINMKILRNCGGELQHAIKCRCVDPCSTEDYINSVEDIIARKIIGKTWFKNLLESQMIPKISRKDKKPVLKCHICGRPSHLANTYINKTKINEVEVLEDVQCAEEKEESDQDSAFSTYTPGKD</sequence>
<protein>
    <submittedName>
        <fullName evidence="2">Uncharacterized protein</fullName>
    </submittedName>
</protein>
<feature type="compositionally biased region" description="Polar residues" evidence="1">
    <location>
        <begin position="112"/>
        <end position="123"/>
    </location>
</feature>
<dbReference type="Proteomes" id="UP000765509">
    <property type="component" value="Unassembled WGS sequence"/>
</dbReference>
<name>A0A9Q3JRE5_9BASI</name>